<reference evidence="9" key="2">
    <citation type="submission" date="2020-10" db="UniProtKB">
        <authorList>
            <consortium name="WormBaseParasite"/>
        </authorList>
    </citation>
    <scope>IDENTIFICATION</scope>
</reference>
<dbReference type="AlphaFoldDB" id="A0A7E4UU72"/>
<dbReference type="InterPro" id="IPR027417">
    <property type="entry name" value="P-loop_NTPase"/>
</dbReference>
<evidence type="ECO:0000256" key="5">
    <source>
        <dbReference type="ARBA" id="ARBA00023180"/>
    </source>
</evidence>
<dbReference type="GO" id="GO:0005794">
    <property type="term" value="C:Golgi apparatus"/>
    <property type="evidence" value="ECO:0007669"/>
    <property type="project" value="TreeGrafter"/>
</dbReference>
<dbReference type="EC" id="2.8.2.20" evidence="7"/>
<sequence>MSRKQDARAFPDLRRANVLFVGGIPRSGTTLMRVLLDTHPDIRCGEETHILPTLLDFVDHFRKQKRMKLAGVTPEIFDMATAAFISTVMQLHGPPAEIICNKDPFMLKHTRKLAQMFPEAKFILMLRDGRAAVHSMIVRKVAVANYDRRNPWQMLQMWNENLKSMFSQCVILGPNRCLPVYYEKLVLSTEQQMRRITNFLGIEWTGNFLEHEKHVGSDVKLSPAEYSTNQVKQKVSEAALDAWVGFFDDHINTNIDKIAPLLSELHYDTKSAHPKYDHLPILWKGSNFTLK</sequence>
<dbReference type="SUPFAM" id="SSF52540">
    <property type="entry name" value="P-loop containing nucleoside triphosphate hydrolases"/>
    <property type="match status" value="1"/>
</dbReference>
<dbReference type="PANTHER" id="PTHR12788">
    <property type="entry name" value="PROTEIN-TYROSINE SULFOTRANSFERASE 2"/>
    <property type="match status" value="1"/>
</dbReference>
<protein>
    <recommendedName>
        <fullName evidence="7">Protein-tyrosine sulfotransferase</fullName>
        <ecNumber evidence="7">2.8.2.20</ecNumber>
    </recommendedName>
</protein>
<evidence type="ECO:0000256" key="2">
    <source>
        <dbReference type="ARBA" id="ARBA00009988"/>
    </source>
</evidence>
<keyword evidence="5" id="KW-0325">Glycoprotein</keyword>
<proteinExistence type="inferred from homology"/>
<evidence type="ECO:0000256" key="7">
    <source>
        <dbReference type="RuleBase" id="RU365018"/>
    </source>
</evidence>
<comment type="similarity">
    <text evidence="2 7">Belongs to the protein sulfotransferase family.</text>
</comment>
<keyword evidence="3 7" id="KW-0808">Transferase</keyword>
<evidence type="ECO:0000313" key="8">
    <source>
        <dbReference type="Proteomes" id="UP000492821"/>
    </source>
</evidence>
<comment type="catalytic activity">
    <reaction evidence="6 7">
        <text>L-tyrosyl-[protein] + 3'-phosphoadenylyl sulfate = O-sulfo-L-tyrosine-[protein] + adenosine 3',5'-bisphosphate + H(+)</text>
        <dbReference type="Rhea" id="RHEA:16801"/>
        <dbReference type="Rhea" id="RHEA-COMP:10136"/>
        <dbReference type="Rhea" id="RHEA-COMP:11688"/>
        <dbReference type="ChEBI" id="CHEBI:15378"/>
        <dbReference type="ChEBI" id="CHEBI:46858"/>
        <dbReference type="ChEBI" id="CHEBI:58339"/>
        <dbReference type="ChEBI" id="CHEBI:58343"/>
        <dbReference type="ChEBI" id="CHEBI:65286"/>
        <dbReference type="EC" id="2.8.2.20"/>
    </reaction>
</comment>
<comment type="function">
    <text evidence="1 7">Catalyzes the O-sulfation of tyrosine residues within acidic motifs of polypeptides, using 3'-phosphoadenylyl sulfate (PAPS) as cosubstrate.</text>
</comment>
<dbReference type="WBParaSite" id="Pan_g1281.t1">
    <property type="protein sequence ID" value="Pan_g1281.t1"/>
    <property type="gene ID" value="Pan_g1281"/>
</dbReference>
<evidence type="ECO:0000256" key="4">
    <source>
        <dbReference type="ARBA" id="ARBA00023157"/>
    </source>
</evidence>
<evidence type="ECO:0000256" key="1">
    <source>
        <dbReference type="ARBA" id="ARBA00003886"/>
    </source>
</evidence>
<keyword evidence="8" id="KW-1185">Reference proteome</keyword>
<dbReference type="InterPro" id="IPR026634">
    <property type="entry name" value="TPST-like"/>
</dbReference>
<reference evidence="8" key="1">
    <citation type="journal article" date="2013" name="Genetics">
        <title>The draft genome and transcriptome of Panagrellus redivivus are shaped by the harsh demands of a free-living lifestyle.</title>
        <authorList>
            <person name="Srinivasan J."/>
            <person name="Dillman A.R."/>
            <person name="Macchietto M.G."/>
            <person name="Heikkinen L."/>
            <person name="Lakso M."/>
            <person name="Fracchia K.M."/>
            <person name="Antoshechkin I."/>
            <person name="Mortazavi A."/>
            <person name="Wong G."/>
            <person name="Sternberg P.W."/>
        </authorList>
    </citation>
    <scope>NUCLEOTIDE SEQUENCE [LARGE SCALE GENOMIC DNA]</scope>
    <source>
        <strain evidence="8">MT8872</strain>
    </source>
</reference>
<dbReference type="Gene3D" id="3.40.50.300">
    <property type="entry name" value="P-loop containing nucleotide triphosphate hydrolases"/>
    <property type="match status" value="1"/>
</dbReference>
<evidence type="ECO:0000256" key="6">
    <source>
        <dbReference type="ARBA" id="ARBA00048460"/>
    </source>
</evidence>
<accession>A0A7E4UU72</accession>
<dbReference type="FunFam" id="3.40.50.300:FF:002853">
    <property type="entry name" value="Protein-tyrosine sulfotransferase"/>
    <property type="match status" value="1"/>
</dbReference>
<dbReference type="Pfam" id="PF13469">
    <property type="entry name" value="Sulfotransfer_3"/>
    <property type="match status" value="1"/>
</dbReference>
<evidence type="ECO:0000256" key="3">
    <source>
        <dbReference type="ARBA" id="ARBA00022679"/>
    </source>
</evidence>
<organism evidence="8 9">
    <name type="scientific">Panagrellus redivivus</name>
    <name type="common">Microworm</name>
    <dbReference type="NCBI Taxonomy" id="6233"/>
    <lineage>
        <taxon>Eukaryota</taxon>
        <taxon>Metazoa</taxon>
        <taxon>Ecdysozoa</taxon>
        <taxon>Nematoda</taxon>
        <taxon>Chromadorea</taxon>
        <taxon>Rhabditida</taxon>
        <taxon>Tylenchina</taxon>
        <taxon>Panagrolaimomorpha</taxon>
        <taxon>Panagrolaimoidea</taxon>
        <taxon>Panagrolaimidae</taxon>
        <taxon>Panagrellus</taxon>
    </lineage>
</organism>
<dbReference type="GO" id="GO:0008476">
    <property type="term" value="F:protein-tyrosine sulfotransferase activity"/>
    <property type="evidence" value="ECO:0007669"/>
    <property type="project" value="UniProtKB-EC"/>
</dbReference>
<keyword evidence="4" id="KW-1015">Disulfide bond</keyword>
<dbReference type="Proteomes" id="UP000492821">
    <property type="component" value="Unassembled WGS sequence"/>
</dbReference>
<dbReference type="PANTHER" id="PTHR12788:SF7">
    <property type="entry name" value="PROTEIN-TYROSINE SULFOTRANSFERASE-RELATED"/>
    <property type="match status" value="1"/>
</dbReference>
<name>A0A7E4UU72_PANRE</name>
<evidence type="ECO:0000313" key="9">
    <source>
        <dbReference type="WBParaSite" id="Pan_g1281.t1"/>
    </source>
</evidence>